<keyword evidence="3" id="KW-0804">Transcription</keyword>
<dbReference type="InterPro" id="IPR000792">
    <property type="entry name" value="Tscrpt_reg_LuxR_C"/>
</dbReference>
<reference evidence="6" key="1">
    <citation type="journal article" date="2019" name="Int. J. Syst. Evol. Microbiol.">
        <title>The Global Catalogue of Microorganisms (GCM) 10K type strain sequencing project: providing services to taxonomists for standard genome sequencing and annotation.</title>
        <authorList>
            <consortium name="The Broad Institute Genomics Platform"/>
            <consortium name="The Broad Institute Genome Sequencing Center for Infectious Disease"/>
            <person name="Wu L."/>
            <person name="Ma J."/>
        </authorList>
    </citation>
    <scope>NUCLEOTIDE SEQUENCE [LARGE SCALE GENOMIC DNA]</scope>
    <source>
        <strain evidence="6">JCM 17810</strain>
    </source>
</reference>
<keyword evidence="2" id="KW-0238">DNA-binding</keyword>
<feature type="domain" description="HTH luxR-type" evidence="4">
    <location>
        <begin position="470"/>
        <end position="535"/>
    </location>
</feature>
<dbReference type="PANTHER" id="PTHR44688">
    <property type="entry name" value="DNA-BINDING TRANSCRIPTIONAL ACTIVATOR DEVR_DOSR"/>
    <property type="match status" value="1"/>
</dbReference>
<dbReference type="RefSeq" id="WP_345217261.1">
    <property type="nucleotide sequence ID" value="NZ_BAABGN010000012.1"/>
</dbReference>
<dbReference type="SMART" id="SM00421">
    <property type="entry name" value="HTH_LUXR"/>
    <property type="match status" value="1"/>
</dbReference>
<organism evidence="5 6">
    <name type="scientific">Georgenia halophila</name>
    <dbReference type="NCBI Taxonomy" id="620889"/>
    <lineage>
        <taxon>Bacteria</taxon>
        <taxon>Bacillati</taxon>
        <taxon>Actinomycetota</taxon>
        <taxon>Actinomycetes</taxon>
        <taxon>Micrococcales</taxon>
        <taxon>Bogoriellaceae</taxon>
        <taxon>Georgenia</taxon>
    </lineage>
</organism>
<evidence type="ECO:0000313" key="6">
    <source>
        <dbReference type="Proteomes" id="UP001500622"/>
    </source>
</evidence>
<gene>
    <name evidence="5" type="ORF">GCM10023169_31970</name>
</gene>
<evidence type="ECO:0000313" key="5">
    <source>
        <dbReference type="EMBL" id="GAA4429520.1"/>
    </source>
</evidence>
<dbReference type="PRINTS" id="PR00038">
    <property type="entry name" value="HTHLUXR"/>
</dbReference>
<evidence type="ECO:0000256" key="3">
    <source>
        <dbReference type="ARBA" id="ARBA00023163"/>
    </source>
</evidence>
<dbReference type="PROSITE" id="PS00622">
    <property type="entry name" value="HTH_LUXR_1"/>
    <property type="match status" value="1"/>
</dbReference>
<dbReference type="Gene3D" id="1.10.10.10">
    <property type="entry name" value="Winged helix-like DNA-binding domain superfamily/Winged helix DNA-binding domain"/>
    <property type="match status" value="1"/>
</dbReference>
<dbReference type="Gene3D" id="1.25.40.10">
    <property type="entry name" value="Tetratricopeptide repeat domain"/>
    <property type="match status" value="1"/>
</dbReference>
<protein>
    <submittedName>
        <fullName evidence="5">LuxR C-terminal-related transcriptional regulator</fullName>
    </submittedName>
</protein>
<accession>A0ABP8LIG0</accession>
<dbReference type="InterPro" id="IPR036388">
    <property type="entry name" value="WH-like_DNA-bd_sf"/>
</dbReference>
<evidence type="ECO:0000259" key="4">
    <source>
        <dbReference type="PROSITE" id="PS50043"/>
    </source>
</evidence>
<dbReference type="SUPFAM" id="SSF48452">
    <property type="entry name" value="TPR-like"/>
    <property type="match status" value="1"/>
</dbReference>
<dbReference type="Pfam" id="PF00196">
    <property type="entry name" value="GerE"/>
    <property type="match status" value="1"/>
</dbReference>
<sequence>MDTEVDIGAARAAFAQRRWTEARAGFRQGGDLGPDDAAALAEASWWLGLMDESLRLQEELHRRHLSAGEATSAALDAVLLGFHEALRGDAVVGSAWLARARRLLADHPRARERGYLCVVEADASLGEGDLQTAATLATEAQQIAQLHDDTTLSALGRFAEGLVTVHRGDRGPGLALLDEAMLPVISGDVDDGWAGKLYCQMMDVCHDLADVRRARRWSDTTERWCREFDKAVMFSGICRIHRVQLLGAQGRWEAALAQAKRACGELTGINVAVVAEAHYLLGELHRLRDEHSAAAAAYAAALDLGRSPQPGLALLQLRTDRASVARKGLDTALYAAAGQPLRRAPLLAAGIEVALTRADVAAASTFADELEQIATTYAGPGWLAASAHWRGAVLLARDRPREALVLLDEAEHRWRDLETPHEVARARICTARALATLGDHDGATRLLDLAEETLTGLGARAALDDVARLRGRHRDVLTSRETEVLAAVATGATNREIADRLVISERTVGRHLANIYTKTDTATRTAALAWARDRGLL</sequence>
<dbReference type="PANTHER" id="PTHR44688:SF16">
    <property type="entry name" value="DNA-BINDING TRANSCRIPTIONAL ACTIVATOR DEVR_DOSR"/>
    <property type="match status" value="1"/>
</dbReference>
<keyword evidence="6" id="KW-1185">Reference proteome</keyword>
<dbReference type="SUPFAM" id="SSF46894">
    <property type="entry name" value="C-terminal effector domain of the bipartite response regulators"/>
    <property type="match status" value="1"/>
</dbReference>
<proteinExistence type="predicted"/>
<dbReference type="InterPro" id="IPR011990">
    <property type="entry name" value="TPR-like_helical_dom_sf"/>
</dbReference>
<dbReference type="CDD" id="cd06170">
    <property type="entry name" value="LuxR_C_like"/>
    <property type="match status" value="1"/>
</dbReference>
<keyword evidence="1" id="KW-0805">Transcription regulation</keyword>
<name>A0ABP8LIG0_9MICO</name>
<dbReference type="PROSITE" id="PS50043">
    <property type="entry name" value="HTH_LUXR_2"/>
    <property type="match status" value="1"/>
</dbReference>
<evidence type="ECO:0000256" key="1">
    <source>
        <dbReference type="ARBA" id="ARBA00023015"/>
    </source>
</evidence>
<dbReference type="Proteomes" id="UP001500622">
    <property type="component" value="Unassembled WGS sequence"/>
</dbReference>
<comment type="caution">
    <text evidence="5">The sequence shown here is derived from an EMBL/GenBank/DDBJ whole genome shotgun (WGS) entry which is preliminary data.</text>
</comment>
<dbReference type="EMBL" id="BAABGN010000012">
    <property type="protein sequence ID" value="GAA4429520.1"/>
    <property type="molecule type" value="Genomic_DNA"/>
</dbReference>
<dbReference type="InterPro" id="IPR016032">
    <property type="entry name" value="Sig_transdc_resp-reg_C-effctor"/>
</dbReference>
<evidence type="ECO:0000256" key="2">
    <source>
        <dbReference type="ARBA" id="ARBA00023125"/>
    </source>
</evidence>